<reference evidence="2" key="1">
    <citation type="submission" date="2021-05" db="EMBL/GenBank/DDBJ databases">
        <authorList>
            <person name="Alioto T."/>
            <person name="Alioto T."/>
            <person name="Gomez Garrido J."/>
        </authorList>
    </citation>
    <scope>NUCLEOTIDE SEQUENCE</scope>
</reference>
<dbReference type="EMBL" id="HBUE01048466">
    <property type="protein sequence ID" value="CAG6463533.1"/>
    <property type="molecule type" value="Transcribed_RNA"/>
</dbReference>
<feature type="chain" id="PRO_5034616414" evidence="1">
    <location>
        <begin position="18"/>
        <end position="142"/>
    </location>
</feature>
<evidence type="ECO:0000256" key="1">
    <source>
        <dbReference type="SAM" id="SignalP"/>
    </source>
</evidence>
<sequence>MAKFILFLIPLLLQGQADISPTLGLNLTRPYLIRVSKFLCVEQPYKNTEVHICNIKLHRNKPASLNLHFTFTKPTKVMHLAFTMFYKYTTFQPFLMQFDIDLCRYFSEERGKGINKIVDFVIDFASSQVSWIDRCPYYVRNA</sequence>
<organism evidence="2">
    <name type="scientific">Culex pipiens</name>
    <name type="common">House mosquito</name>
    <dbReference type="NCBI Taxonomy" id="7175"/>
    <lineage>
        <taxon>Eukaryota</taxon>
        <taxon>Metazoa</taxon>
        <taxon>Ecdysozoa</taxon>
        <taxon>Arthropoda</taxon>
        <taxon>Hexapoda</taxon>
        <taxon>Insecta</taxon>
        <taxon>Pterygota</taxon>
        <taxon>Neoptera</taxon>
        <taxon>Endopterygota</taxon>
        <taxon>Diptera</taxon>
        <taxon>Nematocera</taxon>
        <taxon>Culicoidea</taxon>
        <taxon>Culicidae</taxon>
        <taxon>Culicinae</taxon>
        <taxon>Culicini</taxon>
        <taxon>Culex</taxon>
        <taxon>Culex</taxon>
    </lineage>
</organism>
<protein>
    <submittedName>
        <fullName evidence="2">(northern house mosquito) hypothetical protein</fullName>
    </submittedName>
</protein>
<keyword evidence="1" id="KW-0732">Signal</keyword>
<proteinExistence type="predicted"/>
<dbReference type="PANTHER" id="PTHR20898:SF0">
    <property type="entry name" value="DAEDALUS ON 3-RELATED"/>
    <property type="match status" value="1"/>
</dbReference>
<evidence type="ECO:0000313" key="2">
    <source>
        <dbReference type="EMBL" id="CAG6463533.1"/>
    </source>
</evidence>
<accession>A0A8D8AXH2</accession>
<dbReference type="AlphaFoldDB" id="A0A8D8AXH2"/>
<feature type="signal peptide" evidence="1">
    <location>
        <begin position="1"/>
        <end position="17"/>
    </location>
</feature>
<name>A0A8D8AXH2_CULPI</name>
<dbReference type="PANTHER" id="PTHR20898">
    <property type="entry name" value="DAEDALUS ON 3-RELATED-RELATED"/>
    <property type="match status" value="1"/>
</dbReference>